<dbReference type="AlphaFoldDB" id="W7E092"/>
<protein>
    <submittedName>
        <fullName evidence="1">Uncharacterized protein</fullName>
    </submittedName>
</protein>
<organism evidence="1 2">
    <name type="scientific">Commensalibacter papalotli</name>
    <name type="common">ex Servin-Garciduenas et al. 2014</name>
    <dbReference type="NCBI Taxonomy" id="1208583"/>
    <lineage>
        <taxon>Bacteria</taxon>
        <taxon>Pseudomonadati</taxon>
        <taxon>Pseudomonadota</taxon>
        <taxon>Alphaproteobacteria</taxon>
        <taxon>Acetobacterales</taxon>
        <taxon>Acetobacteraceae</taxon>
    </lineage>
</organism>
<dbReference type="EMBL" id="ATSX01000001">
    <property type="protein sequence ID" value="EUK18364.1"/>
    <property type="molecule type" value="Genomic_DNA"/>
</dbReference>
<evidence type="ECO:0000313" key="2">
    <source>
        <dbReference type="Proteomes" id="UP000019250"/>
    </source>
</evidence>
<keyword evidence="2" id="KW-1185">Reference proteome</keyword>
<proteinExistence type="predicted"/>
<gene>
    <name evidence="1" type="ORF">COMX_01410</name>
</gene>
<accession>W7E092</accession>
<name>W7E092_9PROT</name>
<dbReference type="Proteomes" id="UP000019250">
    <property type="component" value="Unassembled WGS sequence"/>
</dbReference>
<sequence>MLEYLCVAPTPKNKCSCFKVEYVTGTKLGMIWALINSAKSIIVAAKFYYETSPYNHEAGPRLPKSLLPLSGDQEVSLLIDLRPNSFGNILYYLELTFYTFGTDHQ</sequence>
<comment type="caution">
    <text evidence="1">The sequence shown here is derived from an EMBL/GenBank/DDBJ whole genome shotgun (WGS) entry which is preliminary data.</text>
</comment>
<evidence type="ECO:0000313" key="1">
    <source>
        <dbReference type="EMBL" id="EUK18364.1"/>
    </source>
</evidence>
<reference evidence="1 2" key="1">
    <citation type="journal article" date="2014" name="Genome Announc.">
        <title>Draft Genome Sequence of Commensalibacter papalotli MX01, a Symbiont Identified from the Guts of Overwintering Monarch Butterflies.</title>
        <authorList>
            <person name="Servin-Garciduenas L.E."/>
            <person name="Sanchez-Quinto A."/>
            <person name="Martinez-Romero E."/>
        </authorList>
    </citation>
    <scope>NUCLEOTIDE SEQUENCE [LARGE SCALE GENOMIC DNA]</scope>
    <source>
        <strain evidence="2">MX-MONARCH01</strain>
    </source>
</reference>